<keyword evidence="10 12" id="KW-0570">Pentose shunt</keyword>
<dbReference type="SUPFAM" id="SSF51735">
    <property type="entry name" value="NAD(P)-binding Rossmann-fold domains"/>
    <property type="match status" value="1"/>
</dbReference>
<dbReference type="Gene3D" id="1.20.5.320">
    <property type="entry name" value="6-Phosphogluconate Dehydrogenase, domain 3"/>
    <property type="match status" value="1"/>
</dbReference>
<dbReference type="PROSITE" id="PS00461">
    <property type="entry name" value="6PGD"/>
    <property type="match status" value="1"/>
</dbReference>
<evidence type="ECO:0000256" key="5">
    <source>
        <dbReference type="ARBA" id="ARBA00013011"/>
    </source>
</evidence>
<dbReference type="Proteomes" id="UP000317593">
    <property type="component" value="Unassembled WGS sequence"/>
</dbReference>
<evidence type="ECO:0000313" key="17">
    <source>
        <dbReference type="EMBL" id="SMO46873.1"/>
    </source>
</evidence>
<evidence type="ECO:0000259" key="16">
    <source>
        <dbReference type="SMART" id="SM01350"/>
    </source>
</evidence>
<reference evidence="17 18" key="1">
    <citation type="submission" date="2017-05" db="EMBL/GenBank/DDBJ databases">
        <authorList>
            <person name="Varghese N."/>
            <person name="Submissions S."/>
        </authorList>
    </citation>
    <scope>NUCLEOTIDE SEQUENCE [LARGE SCALE GENOMIC DNA]</scope>
    <source>
        <strain evidence="17 18">DSM 21194</strain>
    </source>
</reference>
<feature type="binding site" description="in other chain" evidence="14">
    <location>
        <position position="107"/>
    </location>
    <ligand>
        <name>substrate</name>
        <note>ligand shared between dimeric partners</note>
    </ligand>
</feature>
<dbReference type="InterPro" id="IPR013328">
    <property type="entry name" value="6PGD_dom2"/>
</dbReference>
<evidence type="ECO:0000256" key="4">
    <source>
        <dbReference type="ARBA" id="ARBA00011738"/>
    </source>
</evidence>
<evidence type="ECO:0000256" key="10">
    <source>
        <dbReference type="ARBA" id="ARBA00023126"/>
    </source>
</evidence>
<comment type="function">
    <text evidence="1 12">Catalyzes the oxidative decarboxylation of 6-phosphogluconate to ribulose 5-phosphate and CO(2), with concomitant reduction of NADP to NADPH.</text>
</comment>
<dbReference type="InterPro" id="IPR006114">
    <property type="entry name" value="6PGDH_C"/>
</dbReference>
<dbReference type="InterPro" id="IPR006184">
    <property type="entry name" value="6PGdom_BS"/>
</dbReference>
<dbReference type="Pfam" id="PF00393">
    <property type="entry name" value="6PGD"/>
    <property type="match status" value="1"/>
</dbReference>
<feature type="active site" description="Proton donor" evidence="13">
    <location>
        <position position="195"/>
    </location>
</feature>
<dbReference type="GO" id="GO:0050661">
    <property type="term" value="F:NADP binding"/>
    <property type="evidence" value="ECO:0007669"/>
    <property type="project" value="InterPro"/>
</dbReference>
<dbReference type="FunFam" id="1.10.1040.10:FF:000032">
    <property type="entry name" value="6-phosphogluconate dehydrogenase, decarboxylating"/>
    <property type="match status" value="1"/>
</dbReference>
<evidence type="ECO:0000256" key="6">
    <source>
        <dbReference type="ARBA" id="ARBA00018193"/>
    </source>
</evidence>
<dbReference type="InterPro" id="IPR006115">
    <property type="entry name" value="6PGDH_NADP-bd"/>
</dbReference>
<feature type="binding site" description="in other chain" evidence="14">
    <location>
        <position position="196"/>
    </location>
    <ligand>
        <name>substrate</name>
        <note>ligand shared between dimeric partners</note>
    </ligand>
</feature>
<feature type="binding site" description="in other chain" evidence="14">
    <location>
        <position position="292"/>
    </location>
    <ligand>
        <name>substrate</name>
        <note>ligand shared between dimeric partners</note>
    </ligand>
</feature>
<feature type="domain" description="6-phosphogluconate dehydrogenase C-terminal" evidence="16">
    <location>
        <begin position="184"/>
        <end position="472"/>
    </location>
</feature>
<dbReference type="Pfam" id="PF03446">
    <property type="entry name" value="NAD_binding_2"/>
    <property type="match status" value="1"/>
</dbReference>
<dbReference type="GO" id="GO:0004616">
    <property type="term" value="F:phosphogluconate dehydrogenase (decarboxylating) activity"/>
    <property type="evidence" value="ECO:0007669"/>
    <property type="project" value="UniProtKB-EC"/>
</dbReference>
<dbReference type="AlphaFoldDB" id="A0A521BIE8"/>
<feature type="binding site" description="in other chain" evidence="14">
    <location>
        <position position="265"/>
    </location>
    <ligand>
        <name>substrate</name>
        <note>ligand shared between dimeric partners</note>
    </ligand>
</feature>
<evidence type="ECO:0000256" key="14">
    <source>
        <dbReference type="PIRSR" id="PIRSR000109-2"/>
    </source>
</evidence>
<comment type="pathway">
    <text evidence="2 12 15">Carbohydrate degradation; pentose phosphate pathway; D-ribulose 5-phosphate from D-glucose 6-phosphate (oxidative stage): step 3/3.</text>
</comment>
<dbReference type="InterPro" id="IPR006113">
    <property type="entry name" value="6PGDH_Gnd/GntZ"/>
</dbReference>
<feature type="binding site" description="in other chain" evidence="14">
    <location>
        <begin position="191"/>
        <end position="192"/>
    </location>
    <ligand>
        <name>substrate</name>
        <note>ligand shared between dimeric partners</note>
    </ligand>
</feature>
<gene>
    <name evidence="17" type="ORF">SAMN06265218_103147</name>
</gene>
<evidence type="ECO:0000256" key="15">
    <source>
        <dbReference type="RuleBase" id="RU000485"/>
    </source>
</evidence>
<dbReference type="PIRSF" id="PIRSF000109">
    <property type="entry name" value="6PGD"/>
    <property type="match status" value="1"/>
</dbReference>
<dbReference type="NCBIfam" id="NF006765">
    <property type="entry name" value="PRK09287.1"/>
    <property type="match status" value="1"/>
</dbReference>
<comment type="subunit">
    <text evidence="4 12">Homodimer.</text>
</comment>
<dbReference type="SUPFAM" id="SSF48179">
    <property type="entry name" value="6-phosphogluconate dehydrogenase C-terminal domain-like"/>
    <property type="match status" value="1"/>
</dbReference>
<feature type="active site" description="Proton acceptor" evidence="13">
    <location>
        <position position="188"/>
    </location>
</feature>
<evidence type="ECO:0000256" key="1">
    <source>
        <dbReference type="ARBA" id="ARBA00002526"/>
    </source>
</evidence>
<keyword evidence="18" id="KW-1185">Reference proteome</keyword>
<evidence type="ECO:0000256" key="2">
    <source>
        <dbReference type="ARBA" id="ARBA00004874"/>
    </source>
</evidence>
<dbReference type="PRINTS" id="PR00076">
    <property type="entry name" value="6PGDHDRGNASE"/>
</dbReference>
<evidence type="ECO:0000256" key="3">
    <source>
        <dbReference type="ARBA" id="ARBA00008419"/>
    </source>
</evidence>
<evidence type="ECO:0000256" key="13">
    <source>
        <dbReference type="PIRSR" id="PIRSR000109-1"/>
    </source>
</evidence>
<evidence type="ECO:0000256" key="12">
    <source>
        <dbReference type="PIRNR" id="PIRNR000109"/>
    </source>
</evidence>
<evidence type="ECO:0000256" key="8">
    <source>
        <dbReference type="ARBA" id="ARBA00023002"/>
    </source>
</evidence>
<dbReference type="PANTHER" id="PTHR11811">
    <property type="entry name" value="6-PHOSPHOGLUCONATE DEHYDROGENASE"/>
    <property type="match status" value="1"/>
</dbReference>
<feature type="binding site" evidence="14">
    <location>
        <position position="448"/>
    </location>
    <ligand>
        <name>substrate</name>
        <note>ligand shared between dimeric partners</note>
    </ligand>
</feature>
<protein>
    <recommendedName>
        <fullName evidence="6 12">6-phosphogluconate dehydrogenase, decarboxylating</fullName>
        <ecNumber evidence="5 12">1.1.1.44</ecNumber>
    </recommendedName>
</protein>
<dbReference type="InterPro" id="IPR008927">
    <property type="entry name" value="6-PGluconate_DH-like_C_sf"/>
</dbReference>
<proteinExistence type="inferred from homology"/>
<dbReference type="OrthoDB" id="9804542at2"/>
<comment type="similarity">
    <text evidence="3 12 15">Belongs to the 6-phosphogluconate dehydrogenase family.</text>
</comment>
<feature type="binding site" evidence="14">
    <location>
        <position position="454"/>
    </location>
    <ligand>
        <name>substrate</name>
        <note>ligand shared between dimeric partners</note>
    </ligand>
</feature>
<keyword evidence="9 15" id="KW-0311">Gluconate utilization</keyword>
<dbReference type="GO" id="GO:0019521">
    <property type="term" value="P:D-gluconate metabolic process"/>
    <property type="evidence" value="ECO:0007669"/>
    <property type="project" value="UniProtKB-KW"/>
</dbReference>
<dbReference type="InterPro" id="IPR036291">
    <property type="entry name" value="NAD(P)-bd_dom_sf"/>
</dbReference>
<name>A0A521BIE8_9BACT</name>
<dbReference type="EMBL" id="FXTH01000003">
    <property type="protein sequence ID" value="SMO46873.1"/>
    <property type="molecule type" value="Genomic_DNA"/>
</dbReference>
<evidence type="ECO:0000256" key="9">
    <source>
        <dbReference type="ARBA" id="ARBA00023064"/>
    </source>
</evidence>
<organism evidence="17 18">
    <name type="scientific">Fodinibius sediminis</name>
    <dbReference type="NCBI Taxonomy" id="1214077"/>
    <lineage>
        <taxon>Bacteria</taxon>
        <taxon>Pseudomonadati</taxon>
        <taxon>Balneolota</taxon>
        <taxon>Balneolia</taxon>
        <taxon>Balneolales</taxon>
        <taxon>Balneolaceae</taxon>
        <taxon>Fodinibius</taxon>
    </lineage>
</organism>
<evidence type="ECO:0000313" key="18">
    <source>
        <dbReference type="Proteomes" id="UP000317593"/>
    </source>
</evidence>
<dbReference type="RefSeq" id="WP_142713375.1">
    <property type="nucleotide sequence ID" value="NZ_FXTH01000003.1"/>
</dbReference>
<dbReference type="InterPro" id="IPR006183">
    <property type="entry name" value="Pgluconate_DH"/>
</dbReference>
<evidence type="ECO:0000256" key="11">
    <source>
        <dbReference type="ARBA" id="ARBA00048640"/>
    </source>
</evidence>
<accession>A0A521BIE8</accession>
<dbReference type="SMART" id="SM01350">
    <property type="entry name" value="6PGD"/>
    <property type="match status" value="1"/>
</dbReference>
<feature type="binding site" description="in other chain" evidence="14">
    <location>
        <begin position="133"/>
        <end position="135"/>
    </location>
    <ligand>
        <name>substrate</name>
        <note>ligand shared between dimeric partners</note>
    </ligand>
</feature>
<dbReference type="Gene3D" id="3.40.50.720">
    <property type="entry name" value="NAD(P)-binding Rossmann-like Domain"/>
    <property type="match status" value="1"/>
</dbReference>
<comment type="catalytic activity">
    <reaction evidence="11 12 15">
        <text>6-phospho-D-gluconate + NADP(+) = D-ribulose 5-phosphate + CO2 + NADPH</text>
        <dbReference type="Rhea" id="RHEA:10116"/>
        <dbReference type="ChEBI" id="CHEBI:16526"/>
        <dbReference type="ChEBI" id="CHEBI:57783"/>
        <dbReference type="ChEBI" id="CHEBI:58121"/>
        <dbReference type="ChEBI" id="CHEBI:58349"/>
        <dbReference type="ChEBI" id="CHEBI:58759"/>
        <dbReference type="EC" id="1.1.1.44"/>
    </reaction>
</comment>
<evidence type="ECO:0000256" key="7">
    <source>
        <dbReference type="ARBA" id="ARBA00022857"/>
    </source>
</evidence>
<keyword evidence="7 12" id="KW-0521">NADP</keyword>
<dbReference type="NCBIfam" id="TIGR00873">
    <property type="entry name" value="gnd"/>
    <property type="match status" value="1"/>
</dbReference>
<dbReference type="EC" id="1.1.1.44" evidence="5 12"/>
<dbReference type="UniPathway" id="UPA00115">
    <property type="reaction ID" value="UER00410"/>
</dbReference>
<dbReference type="FunFam" id="3.40.50.720:FF:000007">
    <property type="entry name" value="6-phosphogluconate dehydrogenase, decarboxylating"/>
    <property type="match status" value="1"/>
</dbReference>
<sequence length="478" mass="52133">MEKSDIGVYGLGVMGRNLALNFNDKGFRVSVHNRKLPGEEDLLQKFANNEVAGTNIEAFEGAEAFVASLEKPRKILMMVKAGAPVDSVIAQLVPLLEEGDILIDGGNTHYTDTNRRLEELANEGIRYVGMGISGGEEGARHGPSLMPGGDHEAWPHLQPVVEAVAASSPGGDACCAWMGPQGAGHFVKMVHNGIEYAVMQLIAECYQLMSEGIKMNSQRIAETFGQWNSGRLESYLLEITADIFRVRAEDGTLVLDHILDKAGQKGTGRWTALTALELGVPLPLITEAVFARTMSSFQQLRQEASKAMHVDRKQLQDEGLLKQLQDVLLAGQLVAFAEGFWLLRAAQKEYCWEIPFARVAESWRGGCIIRSALLDPIAEAFREDPDLEHLLLAPAPAGMIATMDESSHSAVAGALEAGFPVPAMAAALSHCDALRSSRLPANLIQAQRDYFGAHRYERLDQPQGTFFHTDWQKQAGSS</sequence>
<dbReference type="GO" id="GO:0006098">
    <property type="term" value="P:pentose-phosphate shunt"/>
    <property type="evidence" value="ECO:0007669"/>
    <property type="project" value="UniProtKB-UniPathway"/>
</dbReference>
<keyword evidence="8 12" id="KW-0560">Oxidoreductase</keyword>
<dbReference type="Gene3D" id="1.10.1040.10">
    <property type="entry name" value="N-(1-d-carboxylethyl)-l-norvaline Dehydrogenase, domain 2"/>
    <property type="match status" value="1"/>
</dbReference>